<dbReference type="eggNOG" id="COG2120">
    <property type="taxonomic scope" value="Bacteria"/>
</dbReference>
<dbReference type="AlphaFoldDB" id="C0GG03"/>
<sequence length="249" mass="27978">MQLDILAFGAHPDDVEIGIGGTLIKHAAMGYKCGIVDLTAGEMGSNGTPEIRRKEALKAAEIMGMEVRDCLGLPDARLKVDEDSLRVVIEVIRKYQPKVVIGPYFKDRHPDHLRASQLVQEAAHLAGLWRYPADGEPHRPPVMAQFFLALDDEPTVIVDISDHYEKKMGALCAHESQFGMSEDTDWKTLVNDPAFMRMIQSRDQYVGAKIQVMYGEGIYLSEPMEQEDLMSLRGRLPKLVMERVKKDVK</sequence>
<dbReference type="GO" id="GO:0019213">
    <property type="term" value="F:deacetylase activity"/>
    <property type="evidence" value="ECO:0007669"/>
    <property type="project" value="InterPro"/>
</dbReference>
<keyword evidence="2" id="KW-1185">Reference proteome</keyword>
<dbReference type="RefSeq" id="WP_008516142.1">
    <property type="nucleotide sequence ID" value="NZ_ACJM01000006.1"/>
</dbReference>
<evidence type="ECO:0000313" key="2">
    <source>
        <dbReference type="Proteomes" id="UP000006443"/>
    </source>
</evidence>
<reference evidence="1 2" key="1">
    <citation type="submission" date="2009-02" db="EMBL/GenBank/DDBJ databases">
        <title>Sequencing of the draft genome and assembly of Dethiobacter alkaliphilus AHT 1.</title>
        <authorList>
            <consortium name="US DOE Joint Genome Institute (JGI-PGF)"/>
            <person name="Lucas S."/>
            <person name="Copeland A."/>
            <person name="Lapidus A."/>
            <person name="Glavina del Rio T."/>
            <person name="Dalin E."/>
            <person name="Tice H."/>
            <person name="Bruce D."/>
            <person name="Goodwin L."/>
            <person name="Pitluck S."/>
            <person name="Larimer F."/>
            <person name="Land M.L."/>
            <person name="Hauser L."/>
            <person name="Muyzer G."/>
        </authorList>
    </citation>
    <scope>NUCLEOTIDE SEQUENCE [LARGE SCALE GENOMIC DNA]</scope>
    <source>
        <strain evidence="1 2">AHT 1</strain>
    </source>
</reference>
<dbReference type="Proteomes" id="UP000006443">
    <property type="component" value="Unassembled WGS sequence"/>
</dbReference>
<dbReference type="Pfam" id="PF02585">
    <property type="entry name" value="PIG-L"/>
    <property type="match status" value="1"/>
</dbReference>
<dbReference type="PANTHER" id="PTHR12993:SF30">
    <property type="entry name" value="N-ACETYL-ALPHA-D-GLUCOSAMINYL L-MALATE DEACETYLASE 1"/>
    <property type="match status" value="1"/>
</dbReference>
<name>C0GG03_DETAL</name>
<protein>
    <submittedName>
        <fullName evidence="1">LmbE family protein</fullName>
    </submittedName>
</protein>
<accession>C0GG03</accession>
<dbReference type="GO" id="GO:0071793">
    <property type="term" value="P:bacillithiol biosynthetic process"/>
    <property type="evidence" value="ECO:0007669"/>
    <property type="project" value="InterPro"/>
</dbReference>
<dbReference type="OrthoDB" id="9815144at2"/>
<dbReference type="InterPro" id="IPR003737">
    <property type="entry name" value="GlcNAc_PI_deacetylase-related"/>
</dbReference>
<dbReference type="NCBIfam" id="TIGR04001">
    <property type="entry name" value="thiol_BshB1"/>
    <property type="match status" value="1"/>
</dbReference>
<evidence type="ECO:0000313" key="1">
    <source>
        <dbReference type="EMBL" id="EEG77692.1"/>
    </source>
</evidence>
<gene>
    <name evidence="1" type="ORF">DealDRAFT_1412</name>
</gene>
<dbReference type="InterPro" id="IPR023842">
    <property type="entry name" value="Bacillithiol_biosynth_BshB1"/>
</dbReference>
<organism evidence="1 2">
    <name type="scientific">Dethiobacter alkaliphilus AHT 1</name>
    <dbReference type="NCBI Taxonomy" id="555088"/>
    <lineage>
        <taxon>Bacteria</taxon>
        <taxon>Bacillati</taxon>
        <taxon>Bacillota</taxon>
        <taxon>Dethiobacteria</taxon>
        <taxon>Dethiobacterales</taxon>
        <taxon>Dethiobacteraceae</taxon>
        <taxon>Dethiobacter</taxon>
    </lineage>
</organism>
<comment type="caution">
    <text evidence="1">The sequence shown here is derived from an EMBL/GenBank/DDBJ whole genome shotgun (WGS) entry which is preliminary data.</text>
</comment>
<dbReference type="Gene3D" id="3.40.50.10320">
    <property type="entry name" value="LmbE-like"/>
    <property type="match status" value="1"/>
</dbReference>
<proteinExistence type="predicted"/>
<dbReference type="SUPFAM" id="SSF102588">
    <property type="entry name" value="LmbE-like"/>
    <property type="match status" value="1"/>
</dbReference>
<dbReference type="STRING" id="555088.DealDRAFT_1412"/>
<dbReference type="GO" id="GO:0016811">
    <property type="term" value="F:hydrolase activity, acting on carbon-nitrogen (but not peptide) bonds, in linear amides"/>
    <property type="evidence" value="ECO:0007669"/>
    <property type="project" value="TreeGrafter"/>
</dbReference>
<dbReference type="EMBL" id="ACJM01000006">
    <property type="protein sequence ID" value="EEG77692.1"/>
    <property type="molecule type" value="Genomic_DNA"/>
</dbReference>
<dbReference type="PANTHER" id="PTHR12993">
    <property type="entry name" value="N-ACETYLGLUCOSAMINYL-PHOSPHATIDYLINOSITOL DE-N-ACETYLASE-RELATED"/>
    <property type="match status" value="1"/>
</dbReference>
<dbReference type="InterPro" id="IPR024078">
    <property type="entry name" value="LmbE-like_dom_sf"/>
</dbReference>